<dbReference type="OrthoDB" id="2628565at2"/>
<reference evidence="2 4" key="2">
    <citation type="submission" date="2017-12" db="EMBL/GenBank/DDBJ databases">
        <title>Comparative Functional Genomics of Dry Heat Resistant strains isolated from the Viking Spacecraft.</title>
        <authorList>
            <person name="Seuylemezian A."/>
            <person name="Cooper K."/>
            <person name="Vaishampayan P."/>
        </authorList>
    </citation>
    <scope>NUCLEOTIDE SEQUENCE [LARGE SCALE GENOMIC DNA]</scope>
    <source>
        <strain evidence="2 4">ATCC 29669</strain>
    </source>
</reference>
<reference evidence="1 3" key="1">
    <citation type="submission" date="2017-11" db="EMBL/GenBank/DDBJ databases">
        <title>Comparitive Functional Genomics of Dry Heat Resistant strains isolated from the Viking Spacecraft.</title>
        <authorList>
            <person name="Seuylemezian A."/>
            <person name="Cooper K."/>
            <person name="Vaishampayan P."/>
        </authorList>
    </citation>
    <scope>NUCLEOTIDE SEQUENCE [LARGE SCALE GENOMIC DNA]</scope>
    <source>
        <strain evidence="1 3">M4.6</strain>
    </source>
</reference>
<evidence type="ECO:0000313" key="4">
    <source>
        <dbReference type="Proteomes" id="UP000235114"/>
    </source>
</evidence>
<sequence>MLEPTVEEIIKRLNLVLNGSLTREEVSNWAEYWTRKFMDEQGLSERKLLVWKYLDVVSGIDLKDSPTSYLHTFEDIMEWIQSFKE</sequence>
<protein>
    <submittedName>
        <fullName evidence="1">Uncharacterized protein</fullName>
    </submittedName>
</protein>
<dbReference type="EMBL" id="PGVD01000012">
    <property type="protein sequence ID" value="PLS00288.1"/>
    <property type="molecule type" value="Genomic_DNA"/>
</dbReference>
<dbReference type="Proteomes" id="UP000235114">
    <property type="component" value="Unassembled WGS sequence"/>
</dbReference>
<name>A0A2N5GSA2_9BACI</name>
<accession>A0A2N5GSA2</accession>
<dbReference type="EMBL" id="PGVA01000002">
    <property type="protein sequence ID" value="PLR86517.1"/>
    <property type="molecule type" value="Genomic_DNA"/>
</dbReference>
<evidence type="ECO:0000313" key="1">
    <source>
        <dbReference type="EMBL" id="PLR86517.1"/>
    </source>
</evidence>
<dbReference type="Proteomes" id="UP000234951">
    <property type="component" value="Unassembled WGS sequence"/>
</dbReference>
<gene>
    <name evidence="1" type="ORF">CU635_00940</name>
    <name evidence="2" type="ORF">CVD25_03345</name>
</gene>
<keyword evidence="4" id="KW-1185">Reference proteome</keyword>
<comment type="caution">
    <text evidence="1">The sequence shown here is derived from an EMBL/GenBank/DDBJ whole genome shotgun (WGS) entry which is preliminary data.</text>
</comment>
<organism evidence="1 3">
    <name type="scientific">Bacillus canaveralius</name>
    <dbReference type="NCBI Taxonomy" id="1403243"/>
    <lineage>
        <taxon>Bacteria</taxon>
        <taxon>Bacillati</taxon>
        <taxon>Bacillota</taxon>
        <taxon>Bacilli</taxon>
        <taxon>Bacillales</taxon>
        <taxon>Bacillaceae</taxon>
        <taxon>Bacillus</taxon>
    </lineage>
</organism>
<dbReference type="AlphaFoldDB" id="A0A2N5GSA2"/>
<evidence type="ECO:0000313" key="3">
    <source>
        <dbReference type="Proteomes" id="UP000234951"/>
    </source>
</evidence>
<proteinExistence type="predicted"/>
<evidence type="ECO:0000313" key="2">
    <source>
        <dbReference type="EMBL" id="PLS00288.1"/>
    </source>
</evidence>